<dbReference type="eggNOG" id="ENOG50303J6">
    <property type="taxonomic scope" value="Bacteria"/>
</dbReference>
<dbReference type="AlphaFoldDB" id="A0A093T4A5"/>
<dbReference type="Proteomes" id="UP000032869">
    <property type="component" value="Unassembled WGS sequence"/>
</dbReference>
<gene>
    <name evidence="3" type="ORF">JV35_03965</name>
    <name evidence="2" type="ORF">KP22_04570</name>
</gene>
<dbReference type="OrthoDB" id="6574591at2"/>
<keyword evidence="1" id="KW-1133">Transmembrane helix</keyword>
<dbReference type="Proteomes" id="UP000032874">
    <property type="component" value="Unassembled WGS sequence"/>
</dbReference>
<dbReference type="InterPro" id="IPR047998">
    <property type="entry name" value="MgtS"/>
</dbReference>
<accession>A0A093T4A5</accession>
<evidence type="ECO:0000256" key="1">
    <source>
        <dbReference type="SAM" id="Phobius"/>
    </source>
</evidence>
<evidence type="ECO:0000313" key="3">
    <source>
        <dbReference type="EMBL" id="KFX22330.1"/>
    </source>
</evidence>
<protein>
    <submittedName>
        <fullName evidence="2">Membrane protein</fullName>
    </submittedName>
</protein>
<proteinExistence type="predicted"/>
<dbReference type="EMBL" id="JQHL01000001">
    <property type="protein sequence ID" value="KFX22330.1"/>
    <property type="molecule type" value="Genomic_DNA"/>
</dbReference>
<dbReference type="GeneID" id="51389738"/>
<comment type="caution">
    <text evidence="2">The sequence shown here is derived from an EMBL/GenBank/DDBJ whole genome shotgun (WGS) entry which is preliminary data.</text>
</comment>
<dbReference type="NCBIfam" id="NF033842">
    <property type="entry name" value="small_MgtS"/>
    <property type="match status" value="1"/>
</dbReference>
<reference evidence="4 5" key="1">
    <citation type="submission" date="2014-08" db="EMBL/GenBank/DDBJ databases">
        <title>Genome sequences of NCPPB Pectobacterium isolates.</title>
        <authorList>
            <person name="Glover R.H."/>
            <person name="Sapp M."/>
            <person name="Elphinstone J."/>
        </authorList>
    </citation>
    <scope>NUCLEOTIDE SEQUENCE [LARGE SCALE GENOMIC DNA]</scope>
    <source>
        <strain evidence="3 4">NCPPB 2793</strain>
        <strain evidence="2 5">NCPPB 2795</strain>
    </source>
</reference>
<dbReference type="EMBL" id="JQHM01000001">
    <property type="protein sequence ID" value="KFX07365.1"/>
    <property type="molecule type" value="Genomic_DNA"/>
</dbReference>
<keyword evidence="1" id="KW-0472">Membrane</keyword>
<sequence>MLGNINLFIAVLGGILFLSFLAAYLSPKWDD</sequence>
<dbReference type="RefSeq" id="WP_039300147.1">
    <property type="nucleotide sequence ID" value="NZ_JAODTE010000001.1"/>
</dbReference>
<organism evidence="2 5">
    <name type="scientific">Pectobacterium betavasculorum</name>
    <dbReference type="NCBI Taxonomy" id="55207"/>
    <lineage>
        <taxon>Bacteria</taxon>
        <taxon>Pseudomonadati</taxon>
        <taxon>Pseudomonadota</taxon>
        <taxon>Gammaproteobacteria</taxon>
        <taxon>Enterobacterales</taxon>
        <taxon>Pectobacteriaceae</taxon>
        <taxon>Pectobacterium</taxon>
    </lineage>
</organism>
<name>A0A093T4A5_9GAMM</name>
<dbReference type="Pfam" id="PF22865">
    <property type="entry name" value="MgtS-like"/>
    <property type="match status" value="1"/>
</dbReference>
<evidence type="ECO:0000313" key="5">
    <source>
        <dbReference type="Proteomes" id="UP000032874"/>
    </source>
</evidence>
<keyword evidence="4" id="KW-1185">Reference proteome</keyword>
<feature type="transmembrane region" description="Helical" evidence="1">
    <location>
        <begin position="7"/>
        <end position="25"/>
    </location>
</feature>
<evidence type="ECO:0000313" key="2">
    <source>
        <dbReference type="EMBL" id="KFX07365.1"/>
    </source>
</evidence>
<keyword evidence="1" id="KW-0812">Transmembrane</keyword>
<evidence type="ECO:0000313" key="4">
    <source>
        <dbReference type="Proteomes" id="UP000032869"/>
    </source>
</evidence>